<name>A0A9P0PJE5_ACAOB</name>
<feature type="domain" description="MADF" evidence="3">
    <location>
        <begin position="21"/>
        <end position="122"/>
    </location>
</feature>
<dbReference type="GO" id="GO:0003677">
    <property type="term" value="F:DNA binding"/>
    <property type="evidence" value="ECO:0007669"/>
    <property type="project" value="InterPro"/>
</dbReference>
<organism evidence="5 6">
    <name type="scientific">Acanthoscelides obtectus</name>
    <name type="common">Bean weevil</name>
    <name type="synonym">Bruchus obtectus</name>
    <dbReference type="NCBI Taxonomy" id="200917"/>
    <lineage>
        <taxon>Eukaryota</taxon>
        <taxon>Metazoa</taxon>
        <taxon>Ecdysozoa</taxon>
        <taxon>Arthropoda</taxon>
        <taxon>Hexapoda</taxon>
        <taxon>Insecta</taxon>
        <taxon>Pterygota</taxon>
        <taxon>Neoptera</taxon>
        <taxon>Endopterygota</taxon>
        <taxon>Coleoptera</taxon>
        <taxon>Polyphaga</taxon>
        <taxon>Cucujiformia</taxon>
        <taxon>Chrysomeloidea</taxon>
        <taxon>Chrysomelidae</taxon>
        <taxon>Bruchinae</taxon>
        <taxon>Bruchini</taxon>
        <taxon>Acanthoscelides</taxon>
    </lineage>
</organism>
<dbReference type="InterPro" id="IPR006578">
    <property type="entry name" value="MADF-dom"/>
</dbReference>
<dbReference type="InterPro" id="IPR039353">
    <property type="entry name" value="TF_Adf1"/>
</dbReference>
<reference evidence="5" key="1">
    <citation type="submission" date="2022-03" db="EMBL/GenBank/DDBJ databases">
        <authorList>
            <person name="Sayadi A."/>
        </authorList>
    </citation>
    <scope>NUCLEOTIDE SEQUENCE</scope>
</reference>
<accession>A0A9P0PJE5</accession>
<dbReference type="Proteomes" id="UP001152888">
    <property type="component" value="Unassembled WGS sequence"/>
</dbReference>
<evidence type="ECO:0000313" key="6">
    <source>
        <dbReference type="Proteomes" id="UP001152888"/>
    </source>
</evidence>
<evidence type="ECO:0000256" key="1">
    <source>
        <dbReference type="PROSITE-ProRule" id="PRU00371"/>
    </source>
</evidence>
<gene>
    <name evidence="5" type="ORF">ACAOBT_LOCUS17091</name>
</gene>
<protein>
    <recommendedName>
        <fullName evidence="7">MADF domain-containing protein</fullName>
    </recommendedName>
</protein>
<dbReference type="SMART" id="SM00595">
    <property type="entry name" value="MADF"/>
    <property type="match status" value="1"/>
</dbReference>
<dbReference type="InterPro" id="IPR004210">
    <property type="entry name" value="BESS_motif"/>
</dbReference>
<evidence type="ECO:0000259" key="3">
    <source>
        <dbReference type="PROSITE" id="PS51029"/>
    </source>
</evidence>
<evidence type="ECO:0008006" key="7">
    <source>
        <dbReference type="Google" id="ProtNLM"/>
    </source>
</evidence>
<dbReference type="PANTHER" id="PTHR12243:SF67">
    <property type="entry name" value="COREPRESSOR OF PANGOLIN, ISOFORM A-RELATED"/>
    <property type="match status" value="1"/>
</dbReference>
<dbReference type="AlphaFoldDB" id="A0A9P0PJE5"/>
<evidence type="ECO:0000313" key="5">
    <source>
        <dbReference type="EMBL" id="CAH1986159.1"/>
    </source>
</evidence>
<comment type="subcellular location">
    <subcellularLocation>
        <location evidence="1">Nucleus</location>
    </subcellularLocation>
</comment>
<dbReference type="OrthoDB" id="8038273at2759"/>
<feature type="region of interest" description="Disordered" evidence="2">
    <location>
        <begin position="180"/>
        <end position="205"/>
    </location>
</feature>
<sequence length="278" mass="32201">MSFKMDSDDEPFTKLRINTERVIKAVERQPCLWQTTHPDYRDRERKQDAWKQVSEMVVPKFSNLNEFERSNAERYVRSRWRTARDAYNKAKNAMQESLTNPNVKVRKYIHAKRMQFLEVNSRRSDDPPQPQIMTFKEEDNTFSGEDNELSNDGNGSINMTVESNLLEEDDAGDDPFTETAVRPGSSCSDISTNRQMNDENGGVNRRKQFGIGTDVVEMLRNDDLAFFVSLLPMISNFDVDEKLSLRSDILKLVAGIRKVKRERKYGTDQETMTAKSFV</sequence>
<feature type="compositionally biased region" description="Polar residues" evidence="2">
    <location>
        <begin position="185"/>
        <end position="195"/>
    </location>
</feature>
<dbReference type="PROSITE" id="PS51031">
    <property type="entry name" value="BESS"/>
    <property type="match status" value="1"/>
</dbReference>
<dbReference type="Pfam" id="PF10545">
    <property type="entry name" value="MADF_DNA_bdg"/>
    <property type="match status" value="1"/>
</dbReference>
<keyword evidence="1" id="KW-0539">Nucleus</keyword>
<comment type="caution">
    <text evidence="5">The sequence shown here is derived from an EMBL/GenBank/DDBJ whole genome shotgun (WGS) entry which is preliminary data.</text>
</comment>
<dbReference type="PROSITE" id="PS51029">
    <property type="entry name" value="MADF"/>
    <property type="match status" value="1"/>
</dbReference>
<dbReference type="PANTHER" id="PTHR12243">
    <property type="entry name" value="MADF DOMAIN TRANSCRIPTION FACTOR"/>
    <property type="match status" value="1"/>
</dbReference>
<dbReference type="GO" id="GO:0005634">
    <property type="term" value="C:nucleus"/>
    <property type="evidence" value="ECO:0007669"/>
    <property type="project" value="UniProtKB-SubCell"/>
</dbReference>
<proteinExistence type="predicted"/>
<keyword evidence="6" id="KW-1185">Reference proteome</keyword>
<evidence type="ECO:0000256" key="2">
    <source>
        <dbReference type="SAM" id="MobiDB-lite"/>
    </source>
</evidence>
<dbReference type="EMBL" id="CAKOFQ010006994">
    <property type="protein sequence ID" value="CAH1986159.1"/>
    <property type="molecule type" value="Genomic_DNA"/>
</dbReference>
<evidence type="ECO:0000259" key="4">
    <source>
        <dbReference type="PROSITE" id="PS51031"/>
    </source>
</evidence>
<feature type="domain" description="BESS" evidence="4">
    <location>
        <begin position="220"/>
        <end position="259"/>
    </location>
</feature>